<dbReference type="EMBL" id="JBHTLN010000002">
    <property type="protein sequence ID" value="MFD1123107.1"/>
    <property type="molecule type" value="Genomic_DNA"/>
</dbReference>
<dbReference type="Pfam" id="PF00462">
    <property type="entry name" value="Glutaredoxin"/>
    <property type="match status" value="1"/>
</dbReference>
<dbReference type="InterPro" id="IPR051548">
    <property type="entry name" value="Grx-like_ET"/>
</dbReference>
<reference evidence="4" key="1">
    <citation type="journal article" date="2019" name="Int. J. Syst. Evol. Microbiol.">
        <title>The Global Catalogue of Microorganisms (GCM) 10K type strain sequencing project: providing services to taxonomists for standard genome sequencing and annotation.</title>
        <authorList>
            <consortium name="The Broad Institute Genomics Platform"/>
            <consortium name="The Broad Institute Genome Sequencing Center for Infectious Disease"/>
            <person name="Wu L."/>
            <person name="Ma J."/>
        </authorList>
    </citation>
    <scope>NUCLEOTIDE SEQUENCE [LARGE SCALE GENOMIC DNA]</scope>
    <source>
        <strain evidence="4">CCUG 58411</strain>
    </source>
</reference>
<accession>A0ABW3PHP0</accession>
<dbReference type="PROSITE" id="PS00195">
    <property type="entry name" value="GLUTAREDOXIN_1"/>
    <property type="match status" value="1"/>
</dbReference>
<keyword evidence="4" id="KW-1185">Reference proteome</keyword>
<organism evidence="3 4">
    <name type="scientific">Methylophilus flavus</name>
    <dbReference type="NCBI Taxonomy" id="640084"/>
    <lineage>
        <taxon>Bacteria</taxon>
        <taxon>Pseudomonadati</taxon>
        <taxon>Pseudomonadota</taxon>
        <taxon>Betaproteobacteria</taxon>
        <taxon>Nitrosomonadales</taxon>
        <taxon>Methylophilaceae</taxon>
        <taxon>Methylophilus</taxon>
    </lineage>
</organism>
<evidence type="ECO:0000256" key="1">
    <source>
        <dbReference type="SAM" id="Phobius"/>
    </source>
</evidence>
<dbReference type="Proteomes" id="UP001597206">
    <property type="component" value="Unassembled WGS sequence"/>
</dbReference>
<dbReference type="InterPro" id="IPR036249">
    <property type="entry name" value="Thioredoxin-like_sf"/>
</dbReference>
<dbReference type="PROSITE" id="PS51354">
    <property type="entry name" value="GLUTAREDOXIN_2"/>
    <property type="match status" value="1"/>
</dbReference>
<dbReference type="InterPro" id="IPR002109">
    <property type="entry name" value="Glutaredoxin"/>
</dbReference>
<name>A0ABW3PHP0_9PROT</name>
<gene>
    <name evidence="3" type="ORF">ACFQ2T_11370</name>
</gene>
<keyword evidence="1" id="KW-0472">Membrane</keyword>
<dbReference type="PANTHER" id="PTHR34386">
    <property type="entry name" value="GLUTAREDOXIN"/>
    <property type="match status" value="1"/>
</dbReference>
<evidence type="ECO:0000313" key="3">
    <source>
        <dbReference type="EMBL" id="MFD1123107.1"/>
    </source>
</evidence>
<dbReference type="PANTHER" id="PTHR34386:SF1">
    <property type="entry name" value="GLUTAREDOXIN-LIKE PROTEIN NRDH"/>
    <property type="match status" value="1"/>
</dbReference>
<dbReference type="Gene3D" id="3.40.30.10">
    <property type="entry name" value="Glutaredoxin"/>
    <property type="match status" value="1"/>
</dbReference>
<sequence length="125" mass="14522">MSRKLKFFLIGTGILLAMEWRSLYYYLFPLPDFGQGKVTLYATDWCPYCEKTRKLLEKERIPYKEYNIETSEEGRSQYQRLAGKGVPVLLVDGEVVRGYNEKTIITALAHWQNSQAQSSKSKLET</sequence>
<protein>
    <submittedName>
        <fullName evidence="3">Glutaredoxin family protein</fullName>
    </submittedName>
</protein>
<evidence type="ECO:0000259" key="2">
    <source>
        <dbReference type="Pfam" id="PF00462"/>
    </source>
</evidence>
<keyword evidence="1" id="KW-0812">Transmembrane</keyword>
<dbReference type="InterPro" id="IPR011767">
    <property type="entry name" value="GLR_AS"/>
</dbReference>
<dbReference type="CDD" id="cd02976">
    <property type="entry name" value="NrdH"/>
    <property type="match status" value="1"/>
</dbReference>
<comment type="caution">
    <text evidence="3">The sequence shown here is derived from an EMBL/GenBank/DDBJ whole genome shotgun (WGS) entry which is preliminary data.</text>
</comment>
<dbReference type="SUPFAM" id="SSF52833">
    <property type="entry name" value="Thioredoxin-like"/>
    <property type="match status" value="1"/>
</dbReference>
<feature type="domain" description="Glutaredoxin" evidence="2">
    <location>
        <begin position="38"/>
        <end position="96"/>
    </location>
</feature>
<feature type="transmembrane region" description="Helical" evidence="1">
    <location>
        <begin position="7"/>
        <end position="27"/>
    </location>
</feature>
<dbReference type="RefSeq" id="WP_379034498.1">
    <property type="nucleotide sequence ID" value="NZ_JBHTLN010000002.1"/>
</dbReference>
<evidence type="ECO:0000313" key="4">
    <source>
        <dbReference type="Proteomes" id="UP001597206"/>
    </source>
</evidence>
<proteinExistence type="predicted"/>
<keyword evidence="1" id="KW-1133">Transmembrane helix</keyword>